<feature type="transmembrane region" description="Helical" evidence="3">
    <location>
        <begin position="32"/>
        <end position="54"/>
    </location>
</feature>
<dbReference type="InterPro" id="IPR023365">
    <property type="entry name" value="Sortase_dom-sf"/>
</dbReference>
<dbReference type="EMBL" id="WOGU01000015">
    <property type="protein sequence ID" value="MUN64570.1"/>
    <property type="molecule type" value="Genomic_DNA"/>
</dbReference>
<protein>
    <submittedName>
        <fullName evidence="4">Sortase</fullName>
    </submittedName>
</protein>
<keyword evidence="3" id="KW-0812">Transmembrane</keyword>
<name>A0A6N8GQL7_9MICC</name>
<dbReference type="Pfam" id="PF04203">
    <property type="entry name" value="Sortase"/>
    <property type="match status" value="1"/>
</dbReference>
<feature type="compositionally biased region" description="Low complexity" evidence="2">
    <location>
        <begin position="9"/>
        <end position="26"/>
    </location>
</feature>
<gene>
    <name evidence="4" type="ORF">GMA12_15705</name>
</gene>
<keyword evidence="3" id="KW-1133">Transmembrane helix</keyword>
<evidence type="ECO:0000256" key="3">
    <source>
        <dbReference type="SAM" id="Phobius"/>
    </source>
</evidence>
<keyword evidence="1" id="KW-0378">Hydrolase</keyword>
<dbReference type="InterPro" id="IPR042001">
    <property type="entry name" value="Sortase_F"/>
</dbReference>
<organism evidence="4 5">
    <name type="scientific">Kocuria sediminis</name>
    <dbReference type="NCBI Taxonomy" id="1038857"/>
    <lineage>
        <taxon>Bacteria</taxon>
        <taxon>Bacillati</taxon>
        <taxon>Actinomycetota</taxon>
        <taxon>Actinomycetes</taxon>
        <taxon>Micrococcales</taxon>
        <taxon>Micrococcaceae</taxon>
        <taxon>Kocuria</taxon>
    </lineage>
</organism>
<dbReference type="GO" id="GO:0016787">
    <property type="term" value="F:hydrolase activity"/>
    <property type="evidence" value="ECO:0007669"/>
    <property type="project" value="UniProtKB-KW"/>
</dbReference>
<evidence type="ECO:0000256" key="2">
    <source>
        <dbReference type="SAM" id="MobiDB-lite"/>
    </source>
</evidence>
<proteinExistence type="predicted"/>
<evidence type="ECO:0000256" key="1">
    <source>
        <dbReference type="ARBA" id="ARBA00022801"/>
    </source>
</evidence>
<feature type="compositionally biased region" description="Low complexity" evidence="2">
    <location>
        <begin position="60"/>
        <end position="72"/>
    </location>
</feature>
<dbReference type="SUPFAM" id="SSF63817">
    <property type="entry name" value="Sortase"/>
    <property type="match status" value="1"/>
</dbReference>
<dbReference type="CDD" id="cd05829">
    <property type="entry name" value="Sortase_F"/>
    <property type="match status" value="1"/>
</dbReference>
<evidence type="ECO:0000313" key="5">
    <source>
        <dbReference type="Proteomes" id="UP000436989"/>
    </source>
</evidence>
<dbReference type="Proteomes" id="UP000436989">
    <property type="component" value="Unassembled WGS sequence"/>
</dbReference>
<accession>A0A6N8GQL7</accession>
<comment type="caution">
    <text evidence="4">The sequence shown here is derived from an EMBL/GenBank/DDBJ whole genome shotgun (WGS) entry which is preliminary data.</text>
</comment>
<sequence length="288" mass="29253">MNRPGSHGPGARQAAAHRAPGPATPGARRRRLAAAGAGALASVSLLVAAAVTALPAEGGPAPSAPLAAGPWTAPAPVPVPAADPSEDPADGTADGTATAQDTAPDGSAARAQDPSPAGTAPDRIPDRVPVAPATQAPRPDVPAPVRVVVDGSPIDMSVVPVGIEDNGAMTIPDNHVELGWYRHGPAPGSGEGAAVVAGHVDTLTEVTPMARLKDVPVGAEVRVERADGSVQRYRTESVRHIHKESLADADLFRRTGEPVLHLVTCGGEWLEEIGDYEDNVVLRAVPVP</sequence>
<dbReference type="InterPro" id="IPR005754">
    <property type="entry name" value="Sortase"/>
</dbReference>
<keyword evidence="3" id="KW-0472">Membrane</keyword>
<keyword evidence="5" id="KW-1185">Reference proteome</keyword>
<dbReference type="RefSeq" id="WP_156270449.1">
    <property type="nucleotide sequence ID" value="NZ_WOGU01000015.1"/>
</dbReference>
<dbReference type="Gene3D" id="2.40.260.10">
    <property type="entry name" value="Sortase"/>
    <property type="match status" value="1"/>
</dbReference>
<feature type="region of interest" description="Disordered" evidence="2">
    <location>
        <begin position="1"/>
        <end position="36"/>
    </location>
</feature>
<feature type="compositionally biased region" description="Low complexity" evidence="2">
    <location>
        <begin position="90"/>
        <end position="106"/>
    </location>
</feature>
<evidence type="ECO:0000313" key="4">
    <source>
        <dbReference type="EMBL" id="MUN64570.1"/>
    </source>
</evidence>
<dbReference type="AlphaFoldDB" id="A0A6N8GQL7"/>
<reference evidence="4 5" key="1">
    <citation type="submission" date="2019-12" db="EMBL/GenBank/DDBJ databases">
        <authorList>
            <person name="Shi Y."/>
        </authorList>
    </citation>
    <scope>NUCLEOTIDE SEQUENCE [LARGE SCALE GENOMIC DNA]</scope>
    <source>
        <strain evidence="4 5">JCM 17929</strain>
    </source>
</reference>
<feature type="region of interest" description="Disordered" evidence="2">
    <location>
        <begin position="60"/>
        <end position="144"/>
    </location>
</feature>